<keyword evidence="6" id="KW-0961">Cell wall biogenesis/degradation</keyword>
<feature type="active site" description="Acyl-ester intermediate" evidence="7">
    <location>
        <position position="106"/>
    </location>
</feature>
<dbReference type="PANTHER" id="PTHR21581:SF6">
    <property type="entry name" value="TRAFFICKING PROTEIN PARTICLE COMPLEX SUBUNIT 12"/>
    <property type="match status" value="1"/>
</dbReference>
<dbReference type="Gene3D" id="3.40.710.10">
    <property type="entry name" value="DD-peptidase/beta-lactamase superfamily"/>
    <property type="match status" value="1"/>
</dbReference>
<evidence type="ECO:0000256" key="5">
    <source>
        <dbReference type="ARBA" id="ARBA00022984"/>
    </source>
</evidence>
<dbReference type="GO" id="GO:0006508">
    <property type="term" value="P:proteolysis"/>
    <property type="evidence" value="ECO:0007669"/>
    <property type="project" value="InterPro"/>
</dbReference>
<dbReference type="Proteomes" id="UP000176917">
    <property type="component" value="Unassembled WGS sequence"/>
</dbReference>
<keyword evidence="3" id="KW-0378">Hydrolase</keyword>
<comment type="similarity">
    <text evidence="1 9">Belongs to the peptidase S11 family.</text>
</comment>
<keyword evidence="2 10" id="KW-0732">Signal</keyword>
<evidence type="ECO:0000256" key="1">
    <source>
        <dbReference type="ARBA" id="ARBA00007164"/>
    </source>
</evidence>
<evidence type="ECO:0000256" key="6">
    <source>
        <dbReference type="ARBA" id="ARBA00023316"/>
    </source>
</evidence>
<organism evidence="12 13">
    <name type="scientific">Candidatus Wildermuthbacteria bacterium RIFCSPLOWO2_01_FULL_48_16</name>
    <dbReference type="NCBI Taxonomy" id="1802461"/>
    <lineage>
        <taxon>Bacteria</taxon>
        <taxon>Candidatus Wildermuthiibacteriota</taxon>
    </lineage>
</organism>
<name>A0A1G2RKK9_9BACT</name>
<dbReference type="SUPFAM" id="SSF56601">
    <property type="entry name" value="beta-lactamase/transpeptidase-like"/>
    <property type="match status" value="1"/>
</dbReference>
<dbReference type="InterPro" id="IPR012338">
    <property type="entry name" value="Beta-lactam/transpept-like"/>
</dbReference>
<reference evidence="12 13" key="1">
    <citation type="journal article" date="2016" name="Nat. Commun.">
        <title>Thousands of microbial genomes shed light on interconnected biogeochemical processes in an aquifer system.</title>
        <authorList>
            <person name="Anantharaman K."/>
            <person name="Brown C.T."/>
            <person name="Hug L.A."/>
            <person name="Sharon I."/>
            <person name="Castelle C.J."/>
            <person name="Probst A.J."/>
            <person name="Thomas B.C."/>
            <person name="Singh A."/>
            <person name="Wilkins M.J."/>
            <person name="Karaoz U."/>
            <person name="Brodie E.L."/>
            <person name="Williams K.H."/>
            <person name="Hubbard S.S."/>
            <person name="Banfield J.F."/>
        </authorList>
    </citation>
    <scope>NUCLEOTIDE SEQUENCE [LARGE SCALE GENOMIC DNA]</scope>
</reference>
<dbReference type="GO" id="GO:0009002">
    <property type="term" value="F:serine-type D-Ala-D-Ala carboxypeptidase activity"/>
    <property type="evidence" value="ECO:0007669"/>
    <property type="project" value="InterPro"/>
</dbReference>
<dbReference type="EMBL" id="MHUG01000019">
    <property type="protein sequence ID" value="OHA72909.1"/>
    <property type="molecule type" value="Genomic_DNA"/>
</dbReference>
<dbReference type="AlphaFoldDB" id="A0A1G2RKK9"/>
<keyword evidence="4" id="KW-0133">Cell shape</keyword>
<evidence type="ECO:0000256" key="8">
    <source>
        <dbReference type="PIRSR" id="PIRSR618044-2"/>
    </source>
</evidence>
<dbReference type="InterPro" id="IPR001967">
    <property type="entry name" value="Peptidase_S11_N"/>
</dbReference>
<keyword evidence="5" id="KW-0573">Peptidoglycan synthesis</keyword>
<proteinExistence type="inferred from homology"/>
<feature type="binding site" evidence="8">
    <location>
        <position position="274"/>
    </location>
    <ligand>
        <name>substrate</name>
    </ligand>
</feature>
<dbReference type="PRINTS" id="PR00725">
    <property type="entry name" value="DADACBPTASE1"/>
</dbReference>
<evidence type="ECO:0000256" key="9">
    <source>
        <dbReference type="RuleBase" id="RU004016"/>
    </source>
</evidence>
<feature type="active site" evidence="7">
    <location>
        <position position="161"/>
    </location>
</feature>
<evidence type="ECO:0000259" key="11">
    <source>
        <dbReference type="Pfam" id="PF00768"/>
    </source>
</evidence>
<evidence type="ECO:0000256" key="3">
    <source>
        <dbReference type="ARBA" id="ARBA00022801"/>
    </source>
</evidence>
<gene>
    <name evidence="12" type="ORF">A3B24_03380</name>
</gene>
<feature type="domain" description="Peptidase S11 D-alanyl-D-alanine carboxypeptidase A N-terminal" evidence="11">
    <location>
        <begin position="73"/>
        <end position="306"/>
    </location>
</feature>
<dbReference type="GO" id="GO:0009252">
    <property type="term" value="P:peptidoglycan biosynthetic process"/>
    <property type="evidence" value="ECO:0007669"/>
    <property type="project" value="UniProtKB-KW"/>
</dbReference>
<dbReference type="PANTHER" id="PTHR21581">
    <property type="entry name" value="D-ALANYL-D-ALANINE CARBOXYPEPTIDASE"/>
    <property type="match status" value="1"/>
</dbReference>
<dbReference type="STRING" id="1802461.A3B24_03380"/>
<feature type="signal peptide" evidence="10">
    <location>
        <begin position="1"/>
        <end position="20"/>
    </location>
</feature>
<feature type="active site" description="Proton acceptor" evidence="7">
    <location>
        <position position="109"/>
    </location>
</feature>
<dbReference type="InterPro" id="IPR018044">
    <property type="entry name" value="Peptidase_S11"/>
</dbReference>
<dbReference type="GO" id="GO:0071555">
    <property type="term" value="P:cell wall organization"/>
    <property type="evidence" value="ECO:0007669"/>
    <property type="project" value="UniProtKB-KW"/>
</dbReference>
<feature type="chain" id="PRO_5009584272" description="Peptidase S11 D-alanyl-D-alanine carboxypeptidase A N-terminal domain-containing protein" evidence="10">
    <location>
        <begin position="21"/>
        <end position="328"/>
    </location>
</feature>
<evidence type="ECO:0000313" key="13">
    <source>
        <dbReference type="Proteomes" id="UP000176917"/>
    </source>
</evidence>
<evidence type="ECO:0000256" key="2">
    <source>
        <dbReference type="ARBA" id="ARBA00022729"/>
    </source>
</evidence>
<evidence type="ECO:0000256" key="10">
    <source>
        <dbReference type="SAM" id="SignalP"/>
    </source>
</evidence>
<sequence>MTKNTFYFFAAFLLSMPLFMGMNTVSSTIENTYFLAELSKNPEVLAATTANAVLQSAFFEEQPFRNTSVPLTEVSAKAAFSLFVNKQGNTNVLFAKNQHEALPIASLTKLMTALVVETYYPQEEIITITKEAIQKEENTGNFNIGEQFLVKDLLRSLLVESSNDAAAAFALQWGRETFLHAMNEKAEQLSLEHTSFVDEAGVDPNEGELINRATAKDLAELSRFVMENHPEVFSLLSMTSAELRTAEGKLHHTVKTTNDLLISNGWETKVLGGKTGWTPKANGCLLLILESPDGKGYLVNVILGAQDRFAEMKTMVNWVFDAYEWKQP</sequence>
<evidence type="ECO:0000313" key="12">
    <source>
        <dbReference type="EMBL" id="OHA72909.1"/>
    </source>
</evidence>
<dbReference type="Pfam" id="PF00768">
    <property type="entry name" value="Peptidase_S11"/>
    <property type="match status" value="1"/>
</dbReference>
<protein>
    <recommendedName>
        <fullName evidence="11">Peptidase S11 D-alanyl-D-alanine carboxypeptidase A N-terminal domain-containing protein</fullName>
    </recommendedName>
</protein>
<evidence type="ECO:0000256" key="7">
    <source>
        <dbReference type="PIRSR" id="PIRSR618044-1"/>
    </source>
</evidence>
<dbReference type="GO" id="GO:0008360">
    <property type="term" value="P:regulation of cell shape"/>
    <property type="evidence" value="ECO:0007669"/>
    <property type="project" value="UniProtKB-KW"/>
</dbReference>
<accession>A0A1G2RKK9</accession>
<evidence type="ECO:0000256" key="4">
    <source>
        <dbReference type="ARBA" id="ARBA00022960"/>
    </source>
</evidence>
<comment type="caution">
    <text evidence="12">The sequence shown here is derived from an EMBL/GenBank/DDBJ whole genome shotgun (WGS) entry which is preliminary data.</text>
</comment>